<reference evidence="3 4" key="1">
    <citation type="journal article" date="2021" name="MBio">
        <title>A New Model Trypanosomatid, Novymonas esmeraldas: Genomic Perception of Its 'Candidatus Pandoraea novymonadis' Endosymbiont.</title>
        <authorList>
            <person name="Zakharova A."/>
            <person name="Saura A."/>
            <person name="Butenko A."/>
            <person name="Podesvova L."/>
            <person name="Warmusova S."/>
            <person name="Kostygov A.Y."/>
            <person name="Nenarokova A."/>
            <person name="Lukes J."/>
            <person name="Opperdoes F.R."/>
            <person name="Yurchenko V."/>
        </authorList>
    </citation>
    <scope>NUCLEOTIDE SEQUENCE [LARGE SCALE GENOMIC DNA]</scope>
    <source>
        <strain evidence="3 4">E262AT.01</strain>
    </source>
</reference>
<feature type="region of interest" description="Disordered" evidence="2">
    <location>
        <begin position="584"/>
        <end position="621"/>
    </location>
</feature>
<feature type="compositionally biased region" description="Basic and acidic residues" evidence="2">
    <location>
        <begin position="365"/>
        <end position="378"/>
    </location>
</feature>
<feature type="compositionally biased region" description="Low complexity" evidence="2">
    <location>
        <begin position="184"/>
        <end position="199"/>
    </location>
</feature>
<sequence>MSASLSSRGLVHHQPPPPPGPHLSHVDPLANSPHLADSTNSTNAAVVRHGVADAVPGEEVWRRGGESGDTEASSMLFEGDDDSDGEEGAAADTSSEAASVMFEEEDATTSRRLGSPHGAELISATLGAGDAVQSSPVQSSPSDTDARVCSRPAQTTEPRRHSRTSRKLVYSVAGTILSPPAALDNAAAAGSGTTAAVPRVGPPPPPTPPRAPSPDESDAPPPALASGAAHAHRTALPPSRSPPPRPGGDACEEPGRGALVSAGRVLSPSATLDLADAAMESAMLEMEARLRLRRHSVGRHGVDAAELQSDGGVASHGGTPPSHDTDAGAAGAEGEVEEEEEDGRDSVASERRPHPIDRAPSSAHGAREADLVRSSREDDWLECPPPHHAAASAANGLYSDGVMESREEKDTMSAGYTFFSTQLPPPVDRRAHIYELAKVLRHDPSHAASPGPADGLITSPSALAQLPRGVTDAVATAPLSVRCAAGDTSLSVGDAPLASADLVSFSSQHTPVPPRHGGLLAPHPADATTTDLQVCYSWGSGDFASGPARSLRRASPPPLGSSGEAESSTAEGISTAVAAAAALTINTSTTPSRTPSTSRRQRPPPRMLCPPTPSPSPSPSRAALAVEATPAGAAAGGVGGDERDADVTVQSAVPDDATYLEPLLGPAAEPVLCTASATVEVAELAPTAATTAVASSAITSPLRSTAELSEAAPAEPALPAMAPTESAVASPEAEGEEAALVEPRVAVDTSVSVGDAEGPPPLASRCTSGTPSRPQLWRSSRPSSASVRRAESAPRDTRAAPPSPGGRRCGRAALRASSAQRPRLETPHTVTEGSSPVLSLGAALFPRRGHGGDGVVVASASVIHVLGEAAEADSTTDNLDEVTSSGSSGGLGVSNVLSARQSTRSGDERLAPLTPQSSPAASPSPVRPSTVGGCGEGAPLFYEAWPPCVASRSGSGDEDEEDEARLCYDDGTSSRVVSAAAATAARPTWQSETLDGLYEGDGDDDDTDGEARADATCVEEALCRAEATSAVLRLELAAATEGAAAAVERARVRELECAELHRLVDHLQAELAAARESAEAAAVTATRVGVETQTDGDVATVPTSLPDCSEAPGAVPPRTREEDAVQGAESVWQRRHDAVAQELAILKGCMAEQLAVLDRLGVRPPFSEAVVSAAERRLRHVRVVHAPGTDARVSRSDVVAPGTPHSPRSAGTPTSPAARMQASDGNSIASLLRQRKQNGSAQQPVPSEAVVAGETKSDAAASLHAPRVKRNGDHDSRRGGAATGAKENVYAA</sequence>
<dbReference type="Proteomes" id="UP001430356">
    <property type="component" value="Unassembled WGS sequence"/>
</dbReference>
<feature type="coiled-coil region" evidence="1">
    <location>
        <begin position="1057"/>
        <end position="1084"/>
    </location>
</feature>
<feature type="compositionally biased region" description="Acidic residues" evidence="2">
    <location>
        <begin position="998"/>
        <end position="1008"/>
    </location>
</feature>
<feature type="compositionally biased region" description="Low complexity" evidence="2">
    <location>
        <begin position="584"/>
        <end position="598"/>
    </location>
</feature>
<comment type="caution">
    <text evidence="3">The sequence shown here is derived from an EMBL/GenBank/DDBJ whole genome shotgun (WGS) entry which is preliminary data.</text>
</comment>
<feature type="compositionally biased region" description="Low complexity" evidence="2">
    <location>
        <begin position="706"/>
        <end position="725"/>
    </location>
</feature>
<feature type="compositionally biased region" description="Low complexity" evidence="2">
    <location>
        <begin position="560"/>
        <end position="571"/>
    </location>
</feature>
<feature type="compositionally biased region" description="Acidic residues" evidence="2">
    <location>
        <begin position="334"/>
        <end position="343"/>
    </location>
</feature>
<feature type="region of interest" description="Disordered" evidence="2">
    <location>
        <begin position="1189"/>
        <end position="1221"/>
    </location>
</feature>
<feature type="region of interest" description="Disordered" evidence="2">
    <location>
        <begin position="1"/>
        <end position="168"/>
    </location>
</feature>
<evidence type="ECO:0000313" key="4">
    <source>
        <dbReference type="Proteomes" id="UP001430356"/>
    </source>
</evidence>
<feature type="compositionally biased region" description="Pro residues" evidence="2">
    <location>
        <begin position="604"/>
        <end position="618"/>
    </location>
</feature>
<name>A0AAW0EZV9_9TRYP</name>
<organism evidence="3 4">
    <name type="scientific">Novymonas esmeraldas</name>
    <dbReference type="NCBI Taxonomy" id="1808958"/>
    <lineage>
        <taxon>Eukaryota</taxon>
        <taxon>Discoba</taxon>
        <taxon>Euglenozoa</taxon>
        <taxon>Kinetoplastea</taxon>
        <taxon>Metakinetoplastina</taxon>
        <taxon>Trypanosomatida</taxon>
        <taxon>Trypanosomatidae</taxon>
        <taxon>Novymonas</taxon>
    </lineage>
</organism>
<evidence type="ECO:0000313" key="3">
    <source>
        <dbReference type="EMBL" id="KAK7199930.1"/>
    </source>
</evidence>
<feature type="compositionally biased region" description="Low complexity" evidence="2">
    <location>
        <begin position="778"/>
        <end position="787"/>
    </location>
</feature>
<feature type="compositionally biased region" description="Low complexity" evidence="2">
    <location>
        <begin position="983"/>
        <end position="997"/>
    </location>
</feature>
<feature type="compositionally biased region" description="Basic and acidic residues" evidence="2">
    <location>
        <begin position="788"/>
        <end position="798"/>
    </location>
</feature>
<feature type="region of interest" description="Disordered" evidence="2">
    <location>
        <begin position="706"/>
        <end position="835"/>
    </location>
</feature>
<proteinExistence type="predicted"/>
<feature type="region of interest" description="Disordered" evidence="2">
    <location>
        <begin position="871"/>
        <end position="932"/>
    </location>
</feature>
<feature type="region of interest" description="Disordered" evidence="2">
    <location>
        <begin position="184"/>
        <end position="262"/>
    </location>
</feature>
<feature type="compositionally biased region" description="Pro residues" evidence="2">
    <location>
        <begin position="200"/>
        <end position="212"/>
    </location>
</feature>
<feature type="region of interest" description="Disordered" evidence="2">
    <location>
        <begin position="1234"/>
        <end position="1292"/>
    </location>
</feature>
<gene>
    <name evidence="3" type="ORF">NESM_000041200</name>
</gene>
<protein>
    <submittedName>
        <fullName evidence="3">Uncharacterized protein</fullName>
    </submittedName>
</protein>
<feature type="region of interest" description="Disordered" evidence="2">
    <location>
        <begin position="983"/>
        <end position="1012"/>
    </location>
</feature>
<feature type="region of interest" description="Disordered" evidence="2">
    <location>
        <begin position="546"/>
        <end position="571"/>
    </location>
</feature>
<keyword evidence="1" id="KW-0175">Coiled coil</keyword>
<keyword evidence="4" id="KW-1185">Reference proteome</keyword>
<dbReference type="EMBL" id="JAECZO010000002">
    <property type="protein sequence ID" value="KAK7199930.1"/>
    <property type="molecule type" value="Genomic_DNA"/>
</dbReference>
<accession>A0AAW0EZV9</accession>
<feature type="compositionally biased region" description="Low complexity" evidence="2">
    <location>
        <begin position="132"/>
        <end position="142"/>
    </location>
</feature>
<feature type="compositionally biased region" description="Basic and acidic residues" evidence="2">
    <location>
        <begin position="344"/>
        <end position="357"/>
    </location>
</feature>
<feature type="region of interest" description="Disordered" evidence="2">
    <location>
        <begin position="307"/>
        <end position="395"/>
    </location>
</feature>
<evidence type="ECO:0000256" key="2">
    <source>
        <dbReference type="SAM" id="MobiDB-lite"/>
    </source>
</evidence>
<evidence type="ECO:0000256" key="1">
    <source>
        <dbReference type="SAM" id="Coils"/>
    </source>
</evidence>
<feature type="compositionally biased region" description="Polar residues" evidence="2">
    <location>
        <begin position="873"/>
        <end position="883"/>
    </location>
</feature>
<feature type="compositionally biased region" description="Acidic residues" evidence="2">
    <location>
        <begin position="78"/>
        <end position="89"/>
    </location>
</feature>
<feature type="compositionally biased region" description="Low complexity" evidence="2">
    <location>
        <begin position="911"/>
        <end position="929"/>
    </location>
</feature>